<evidence type="ECO:0008006" key="4">
    <source>
        <dbReference type="Google" id="ProtNLM"/>
    </source>
</evidence>
<dbReference type="EMBL" id="CAJNRE010003203">
    <property type="protein sequence ID" value="CAF2012966.1"/>
    <property type="molecule type" value="Genomic_DNA"/>
</dbReference>
<feature type="region of interest" description="Disordered" evidence="1">
    <location>
        <begin position="419"/>
        <end position="440"/>
    </location>
</feature>
<proteinExistence type="predicted"/>
<evidence type="ECO:0000313" key="2">
    <source>
        <dbReference type="EMBL" id="CAF2012966.1"/>
    </source>
</evidence>
<feature type="compositionally biased region" description="Basic and acidic residues" evidence="1">
    <location>
        <begin position="155"/>
        <end position="177"/>
    </location>
</feature>
<dbReference type="AlphaFoldDB" id="A0A816MII0"/>
<name>A0A816MII0_9BILA</name>
<reference evidence="2" key="1">
    <citation type="submission" date="2021-02" db="EMBL/GenBank/DDBJ databases">
        <authorList>
            <person name="Nowell W R."/>
        </authorList>
    </citation>
    <scope>NUCLEOTIDE SEQUENCE</scope>
</reference>
<accession>A0A816MII0</accession>
<evidence type="ECO:0000313" key="3">
    <source>
        <dbReference type="Proteomes" id="UP000663824"/>
    </source>
</evidence>
<protein>
    <recommendedName>
        <fullName evidence="4">Coiled-coil domain-containing protein 52</fullName>
    </recommendedName>
</protein>
<dbReference type="Proteomes" id="UP000663824">
    <property type="component" value="Unassembled WGS sequence"/>
</dbReference>
<organism evidence="2 3">
    <name type="scientific">Rotaria magnacalcarata</name>
    <dbReference type="NCBI Taxonomy" id="392030"/>
    <lineage>
        <taxon>Eukaryota</taxon>
        <taxon>Metazoa</taxon>
        <taxon>Spiralia</taxon>
        <taxon>Gnathifera</taxon>
        <taxon>Rotifera</taxon>
        <taxon>Eurotatoria</taxon>
        <taxon>Bdelloidea</taxon>
        <taxon>Philodinida</taxon>
        <taxon>Philodinidae</taxon>
        <taxon>Rotaria</taxon>
    </lineage>
</organism>
<evidence type="ECO:0000256" key="1">
    <source>
        <dbReference type="SAM" id="MobiDB-lite"/>
    </source>
</evidence>
<sequence length="553" mass="62972">MSRGTVQRKATLKKLIERDSSIGDRTSDDEAVIIEWRKKMFIFFHIFFLESPKTMLSILIQKEKQKNVLSRNDAQKINNQLDMLREILFNQHDVTIHDLIKRSSRSDKPIAKNDILHNGKSHLTKKAKVLPTRNMHPSDIIDSNQSDDDNLSVHSVEEDVMKNEPVRESRLIRKDIQQHPMTRSSSLYSESRHHSNGGSGGGVRTLNSVSFMSDRSKNEGTSNGTESHVNPSADKFKKLLDRLSLELNDLELRTGFKSNTNVQSSHTCSTALATALITLTGHVKQCVPNSKRSQEVNHLKDQLSIVIKNQLDFQKKIENQMITLQTMMQTICQLINTEIIANKKCQDKFSLKKNFRDQTDFEEVESRQNWSNNAEKSDTHHTMNEILKLTRRMSNGTPIDADLYQQYANSSTMNRHSAYFEASDASRKPPRPTSSMSTSEINVHEISKQAQQDKNIDQESRSSMISPIEIPPSYDMFELGLANRNSLVNRSRNEIDGLGVGSTTVPSSSINETLLEKILHERLRLVQQMSDLSKQHEMTQEELANLEAKAMQT</sequence>
<comment type="caution">
    <text evidence="2">The sequence shown here is derived from an EMBL/GenBank/DDBJ whole genome shotgun (WGS) entry which is preliminary data.</text>
</comment>
<gene>
    <name evidence="2" type="ORF">MBJ925_LOCUS8822</name>
</gene>
<feature type="region of interest" description="Disordered" evidence="1">
    <location>
        <begin position="155"/>
        <end position="207"/>
    </location>
</feature>